<evidence type="ECO:0000259" key="9">
    <source>
        <dbReference type="Pfam" id="PF25967"/>
    </source>
</evidence>
<dbReference type="OrthoDB" id="9806939at2"/>
<dbReference type="Gene3D" id="2.40.420.20">
    <property type="match status" value="1"/>
</dbReference>
<dbReference type="Pfam" id="PF25954">
    <property type="entry name" value="Beta-barrel_RND_2"/>
    <property type="match status" value="1"/>
</dbReference>
<comment type="subcellular location">
    <subcellularLocation>
        <location evidence="1">Cell envelope</location>
    </subcellularLocation>
</comment>
<dbReference type="Pfam" id="PF25917">
    <property type="entry name" value="BSH_RND"/>
    <property type="match status" value="1"/>
</dbReference>
<dbReference type="GO" id="GO:1990281">
    <property type="term" value="C:efflux pump complex"/>
    <property type="evidence" value="ECO:0007669"/>
    <property type="project" value="TreeGrafter"/>
</dbReference>
<dbReference type="AlphaFoldDB" id="A0A3M9N6A4"/>
<keyword evidence="11" id="KW-1185">Reference proteome</keyword>
<evidence type="ECO:0000256" key="1">
    <source>
        <dbReference type="ARBA" id="ARBA00004196"/>
    </source>
</evidence>
<dbReference type="Pfam" id="PF25967">
    <property type="entry name" value="RND-MFP_C"/>
    <property type="match status" value="1"/>
</dbReference>
<evidence type="ECO:0000256" key="4">
    <source>
        <dbReference type="ARBA" id="ARBA00023054"/>
    </source>
</evidence>
<feature type="domain" description="CusB-like beta-barrel" evidence="8">
    <location>
        <begin position="202"/>
        <end position="272"/>
    </location>
</feature>
<comment type="similarity">
    <text evidence="2">Belongs to the membrane fusion protein (MFP) (TC 8.A.1) family.</text>
</comment>
<dbReference type="NCBIfam" id="TIGR01730">
    <property type="entry name" value="RND_mfp"/>
    <property type="match status" value="1"/>
</dbReference>
<dbReference type="Gene3D" id="2.40.50.100">
    <property type="match status" value="1"/>
</dbReference>
<feature type="chain" id="PRO_5017999507" evidence="5">
    <location>
        <begin position="22"/>
        <end position="352"/>
    </location>
</feature>
<dbReference type="GO" id="GO:1990961">
    <property type="term" value="P:xenobiotic detoxification by transmembrane export across the plasma membrane"/>
    <property type="evidence" value="ECO:0007669"/>
    <property type="project" value="InterPro"/>
</dbReference>
<feature type="domain" description="Multidrug resistance protein MdtA-like C-terminal permuted SH3" evidence="9">
    <location>
        <begin position="279"/>
        <end position="337"/>
    </location>
</feature>
<evidence type="ECO:0000259" key="7">
    <source>
        <dbReference type="Pfam" id="PF25917"/>
    </source>
</evidence>
<sequence length="352" mass="38107">MKLKYSSLLIATVIFFLFSCGDNSNKIQPPKSGAKPGDPPALEVKGYIIHPSVLHSSIEVAGTLLPFEETEIHPEVSGKVTYLSIHEGAHVKKGTLLARLFDGDLQAQLQKLKVQLQVAQKTEDRQSELLKIGGISQQDYDLSALDVSSIKADIQVMQAAIDKTIIRAPFDGKLGFKNISIGAFITPSTVITTIRQDSKLKLEFSVPEKFTPYVQLGNVIYFTTEAVPKKYAAKIFATESGITQENRSLKVHAVVENTDKNITAGSFAKVAFDMGDNSDAIMVPTQAIIPEARDKKVIVYNGGNADFKIVTTGTRDSAKVEILSGLSIGDTVITTGLLSIKPGSRIKLSSLN</sequence>
<dbReference type="GO" id="GO:0019898">
    <property type="term" value="C:extrinsic component of membrane"/>
    <property type="evidence" value="ECO:0007669"/>
    <property type="project" value="InterPro"/>
</dbReference>
<feature type="domain" description="Multidrug resistance protein MdtA-like barrel-sandwich hybrid" evidence="7">
    <location>
        <begin position="70"/>
        <end position="187"/>
    </location>
</feature>
<dbReference type="GO" id="GO:1990195">
    <property type="term" value="C:macrolide transmembrane transporter complex"/>
    <property type="evidence" value="ECO:0007669"/>
    <property type="project" value="InterPro"/>
</dbReference>
<dbReference type="InterPro" id="IPR058627">
    <property type="entry name" value="MdtA-like_C"/>
</dbReference>
<dbReference type="PANTHER" id="PTHR30469:SF36">
    <property type="entry name" value="BLL3903 PROTEIN"/>
    <property type="match status" value="1"/>
</dbReference>
<dbReference type="Gene3D" id="2.40.30.170">
    <property type="match status" value="1"/>
</dbReference>
<evidence type="ECO:0000259" key="8">
    <source>
        <dbReference type="Pfam" id="PF25954"/>
    </source>
</evidence>
<dbReference type="GO" id="GO:0030313">
    <property type="term" value="C:cell envelope"/>
    <property type="evidence" value="ECO:0007669"/>
    <property type="project" value="UniProtKB-SubCell"/>
</dbReference>
<gene>
    <name evidence="10" type="ORF">EFY79_19510</name>
</gene>
<dbReference type="Pfam" id="PF25876">
    <property type="entry name" value="HH_MFP_RND"/>
    <property type="match status" value="1"/>
</dbReference>
<keyword evidence="3" id="KW-0813">Transport</keyword>
<dbReference type="GO" id="GO:0015562">
    <property type="term" value="F:efflux transmembrane transporter activity"/>
    <property type="evidence" value="ECO:0007669"/>
    <property type="project" value="TreeGrafter"/>
</dbReference>
<proteinExistence type="inferred from homology"/>
<dbReference type="Gene3D" id="6.10.140.1990">
    <property type="match status" value="1"/>
</dbReference>
<dbReference type="PROSITE" id="PS51257">
    <property type="entry name" value="PROKAR_LIPOPROTEIN"/>
    <property type="match status" value="1"/>
</dbReference>
<dbReference type="SUPFAM" id="SSF111369">
    <property type="entry name" value="HlyD-like secretion proteins"/>
    <property type="match status" value="1"/>
</dbReference>
<keyword evidence="5" id="KW-0732">Signal</keyword>
<name>A0A3M9N6A4_9BACT</name>
<dbReference type="EMBL" id="RJJR01000022">
    <property type="protein sequence ID" value="RNI33340.1"/>
    <property type="molecule type" value="Genomic_DNA"/>
</dbReference>
<dbReference type="InterPro" id="IPR058792">
    <property type="entry name" value="Beta-barrel_RND_2"/>
</dbReference>
<dbReference type="PANTHER" id="PTHR30469">
    <property type="entry name" value="MULTIDRUG RESISTANCE PROTEIN MDTA"/>
    <property type="match status" value="1"/>
</dbReference>
<dbReference type="InterPro" id="IPR006143">
    <property type="entry name" value="RND_pump_MFP"/>
</dbReference>
<dbReference type="InterPro" id="IPR058624">
    <property type="entry name" value="MdtA-like_HH"/>
</dbReference>
<dbReference type="RefSeq" id="WP_123122436.1">
    <property type="nucleotide sequence ID" value="NZ_RJJR01000022.1"/>
</dbReference>
<evidence type="ECO:0000313" key="10">
    <source>
        <dbReference type="EMBL" id="RNI33340.1"/>
    </source>
</evidence>
<keyword evidence="4" id="KW-0175">Coiled coil</keyword>
<comment type="caution">
    <text evidence="10">The sequence shown here is derived from an EMBL/GenBank/DDBJ whole genome shotgun (WGS) entry which is preliminary data.</text>
</comment>
<reference evidence="10 11" key="1">
    <citation type="submission" date="2018-11" db="EMBL/GenBank/DDBJ databases">
        <title>Draft genome sequence of Ferruginibacter sp. BO-59.</title>
        <authorList>
            <person name="Im W.T."/>
        </authorList>
    </citation>
    <scope>NUCLEOTIDE SEQUENCE [LARGE SCALE GENOMIC DNA]</scope>
    <source>
        <strain evidence="10 11">BO-59</strain>
    </source>
</reference>
<evidence type="ECO:0000313" key="11">
    <source>
        <dbReference type="Proteomes" id="UP000267223"/>
    </source>
</evidence>
<dbReference type="Proteomes" id="UP000267223">
    <property type="component" value="Unassembled WGS sequence"/>
</dbReference>
<dbReference type="InterPro" id="IPR058625">
    <property type="entry name" value="MdtA-like_BSH"/>
</dbReference>
<feature type="domain" description="Multidrug resistance protein MdtA-like alpha-helical hairpin" evidence="6">
    <location>
        <begin position="104"/>
        <end position="163"/>
    </location>
</feature>
<organism evidence="10 11">
    <name type="scientific">Hanamia caeni</name>
    <dbReference type="NCBI Taxonomy" id="2294116"/>
    <lineage>
        <taxon>Bacteria</taxon>
        <taxon>Pseudomonadati</taxon>
        <taxon>Bacteroidota</taxon>
        <taxon>Chitinophagia</taxon>
        <taxon>Chitinophagales</taxon>
        <taxon>Chitinophagaceae</taxon>
        <taxon>Hanamia</taxon>
    </lineage>
</organism>
<accession>A0A3M9N6A4</accession>
<feature type="signal peptide" evidence="5">
    <location>
        <begin position="1"/>
        <end position="21"/>
    </location>
</feature>
<evidence type="ECO:0000256" key="3">
    <source>
        <dbReference type="ARBA" id="ARBA00022448"/>
    </source>
</evidence>
<evidence type="ECO:0000259" key="6">
    <source>
        <dbReference type="Pfam" id="PF25876"/>
    </source>
</evidence>
<evidence type="ECO:0000256" key="2">
    <source>
        <dbReference type="ARBA" id="ARBA00009477"/>
    </source>
</evidence>
<evidence type="ECO:0000256" key="5">
    <source>
        <dbReference type="SAM" id="SignalP"/>
    </source>
</evidence>
<protein>
    <submittedName>
        <fullName evidence="10">Efflux RND transporter periplasmic adaptor subunit</fullName>
    </submittedName>
</protein>
<dbReference type="InterPro" id="IPR030190">
    <property type="entry name" value="MacA_alpha-hairpin_sf"/>
</dbReference>